<dbReference type="STRING" id="50990.A0A4Y7PGJ4"/>
<dbReference type="InterPro" id="IPR020472">
    <property type="entry name" value="WD40_PAC1"/>
</dbReference>
<dbReference type="Pfam" id="PF00400">
    <property type="entry name" value="WD40"/>
    <property type="match status" value="10"/>
</dbReference>
<feature type="repeat" description="WD" evidence="3">
    <location>
        <begin position="934"/>
        <end position="975"/>
    </location>
</feature>
<dbReference type="CDD" id="cd00200">
    <property type="entry name" value="WD40"/>
    <property type="match status" value="3"/>
</dbReference>
<dbReference type="PROSITE" id="PS50294">
    <property type="entry name" value="WD_REPEATS_REGION"/>
    <property type="match status" value="14"/>
</dbReference>
<feature type="repeat" description="WD" evidence="3">
    <location>
        <begin position="575"/>
        <end position="616"/>
    </location>
</feature>
<keyword evidence="1 3" id="KW-0853">WD repeat</keyword>
<feature type="repeat" description="WD" evidence="3">
    <location>
        <begin position="492"/>
        <end position="533"/>
    </location>
</feature>
<dbReference type="SUPFAM" id="SSF50978">
    <property type="entry name" value="WD40 repeat-like"/>
    <property type="match status" value="2"/>
</dbReference>
<dbReference type="Proteomes" id="UP000294933">
    <property type="component" value="Unassembled WGS sequence"/>
</dbReference>
<dbReference type="InterPro" id="IPR036322">
    <property type="entry name" value="WD40_repeat_dom_sf"/>
</dbReference>
<evidence type="ECO:0000256" key="2">
    <source>
        <dbReference type="ARBA" id="ARBA00022737"/>
    </source>
</evidence>
<evidence type="ECO:0000256" key="1">
    <source>
        <dbReference type="ARBA" id="ARBA00022574"/>
    </source>
</evidence>
<feature type="repeat" description="WD" evidence="3">
    <location>
        <begin position="450"/>
        <end position="491"/>
    </location>
</feature>
<dbReference type="AlphaFoldDB" id="A0A4Y7PGJ4"/>
<dbReference type="VEuPathDB" id="FungiDB:BD410DRAFT_696985"/>
<keyword evidence="2" id="KW-0677">Repeat</keyword>
<dbReference type="PROSITE" id="PS00678">
    <property type="entry name" value="WD_REPEATS_1"/>
    <property type="match status" value="9"/>
</dbReference>
<dbReference type="PANTHER" id="PTHR44129">
    <property type="entry name" value="WD REPEAT-CONTAINING PROTEIN POP1"/>
    <property type="match status" value="1"/>
</dbReference>
<feature type="repeat" description="WD" evidence="3">
    <location>
        <begin position="806"/>
        <end position="847"/>
    </location>
</feature>
<dbReference type="OrthoDB" id="538223at2759"/>
<proteinExistence type="predicted"/>
<dbReference type="InterPro" id="IPR050349">
    <property type="entry name" value="WD_LIS1/nudF_dynein_reg"/>
</dbReference>
<feature type="repeat" description="WD" evidence="3">
    <location>
        <begin position="661"/>
        <end position="693"/>
    </location>
</feature>
<feature type="repeat" description="WD" evidence="3">
    <location>
        <begin position="764"/>
        <end position="805"/>
    </location>
</feature>
<feature type="repeat" description="WD" evidence="3">
    <location>
        <begin position="892"/>
        <end position="933"/>
    </location>
</feature>
<feature type="repeat" description="WD" evidence="3">
    <location>
        <begin position="618"/>
        <end position="659"/>
    </location>
</feature>
<dbReference type="InterPro" id="IPR001680">
    <property type="entry name" value="WD40_rpt"/>
</dbReference>
<evidence type="ECO:0000256" key="3">
    <source>
        <dbReference type="PROSITE-ProRule" id="PRU00221"/>
    </source>
</evidence>
<name>A0A4Y7PGJ4_9AGAM</name>
<organism evidence="5 6">
    <name type="scientific">Rickenella mellea</name>
    <dbReference type="NCBI Taxonomy" id="50990"/>
    <lineage>
        <taxon>Eukaryota</taxon>
        <taxon>Fungi</taxon>
        <taxon>Dikarya</taxon>
        <taxon>Basidiomycota</taxon>
        <taxon>Agaricomycotina</taxon>
        <taxon>Agaricomycetes</taxon>
        <taxon>Hymenochaetales</taxon>
        <taxon>Rickenellaceae</taxon>
        <taxon>Rickenella</taxon>
    </lineage>
</organism>
<feature type="non-terminal residue" evidence="5">
    <location>
        <position position="1011"/>
    </location>
</feature>
<evidence type="ECO:0000259" key="4">
    <source>
        <dbReference type="Pfam" id="PF23414"/>
    </source>
</evidence>
<accession>A0A4Y7PGJ4</accession>
<gene>
    <name evidence="5" type="ORF">BD410DRAFT_696985</name>
</gene>
<dbReference type="InterPro" id="IPR019775">
    <property type="entry name" value="WD40_repeat_CS"/>
</dbReference>
<feature type="repeat" description="WD" evidence="3">
    <location>
        <begin position="849"/>
        <end position="890"/>
    </location>
</feature>
<feature type="repeat" description="WD" evidence="3">
    <location>
        <begin position="407"/>
        <end position="448"/>
    </location>
</feature>
<dbReference type="EMBL" id="ML170325">
    <property type="protein sequence ID" value="TDL14574.1"/>
    <property type="molecule type" value="Genomic_DNA"/>
</dbReference>
<feature type="domain" description="EML-like second beta-propeller" evidence="4">
    <location>
        <begin position="730"/>
        <end position="889"/>
    </location>
</feature>
<dbReference type="InterPro" id="IPR055442">
    <property type="entry name" value="Beta-prop_EML-like_2nd"/>
</dbReference>
<evidence type="ECO:0000313" key="6">
    <source>
        <dbReference type="Proteomes" id="UP000294933"/>
    </source>
</evidence>
<keyword evidence="6" id="KW-1185">Reference proteome</keyword>
<feature type="repeat" description="WD" evidence="3">
    <location>
        <begin position="534"/>
        <end position="570"/>
    </location>
</feature>
<dbReference type="InterPro" id="IPR015943">
    <property type="entry name" value="WD40/YVTN_repeat-like_dom_sf"/>
</dbReference>
<dbReference type="PRINTS" id="PR00320">
    <property type="entry name" value="GPROTEINBRPT"/>
</dbReference>
<dbReference type="PROSITE" id="PS50082">
    <property type="entry name" value="WD_REPEATS_2"/>
    <property type="match status" value="14"/>
</dbReference>
<feature type="repeat" description="WD" evidence="3">
    <location>
        <begin position="721"/>
        <end position="762"/>
    </location>
</feature>
<protein>
    <submittedName>
        <fullName evidence="5">WD40 repeat-like protein</fullName>
    </submittedName>
</protein>
<dbReference type="Gene3D" id="2.130.10.10">
    <property type="entry name" value="YVTN repeat-like/Quinoprotein amine dehydrogenase"/>
    <property type="match status" value="5"/>
</dbReference>
<sequence length="1011" mass="111311">METPLVIIVDALDECGSDISRSHVLDCLYQASQLCRMLRVIVTSRPYADISSWFTTSKADGCLTQPLISDDKNTYEDILTFTKKCFSGIVASTVYAKNLNQTLEQLAQLAGGLFIWVQTAFEFVSRQYDIEGSLKTLLSEESPAEAMDQLYKLYETILSECVRKGESNVKVFHQILGLIVSVRTPLPLKGLDYLTNQNKCLLYFYINRQDKNSEIAYKCLNIMADKLKFNICNLESSYVLNKDLDNLDEKIHRNISIDLQYSCFYWASHLYDSSAEKLNVAAVLAQLEKFLFGCHLIFWLEVLSLLNHLDISIQALSILLQDNQINHMLAEKGQNLNHSYAQAVADAYRFVRAFFEVISLSTPHLYISALPFAPSGSLVARNLKYFVNTMVVTKRHKKQWSPCVLVMSRHTYGVRSVAFSPDGQTIASGSADNTVRIWNASTGAPIGEPLCGHTGGVTSVAFSPDGKYIVSGSSDVTLRIWNIQTYTTVSICKGHSREVSSVAYSSNGHFIASGSNDCTVRMWNATTGELIGRPIEHGDYVKSVVFSSDGQYIVLGSLDKPLRIWNIQSGIEKCLEEYTNCYSSIAFSPDNTKIAAGSYNAAICIWDMQTCKMIGKPLIGHTDSVTSVAFSPNGVWLVSGSSDKTVKIWNVKNGKSVGKSFQGHTDRVWSVAFSPDSHWIVSGSDDRTVCIWDATMFDHKKNKIWSKLFPSVSGQKISQHPAAHMKKILSVAFSPCNNYIVSGSADKSVRIWNAETGASVGKPFEGHTDLVSSVAFSPDGNKIISGSHDKTLCIWNAKTYSIIKQLKGHTDRITSVAFSPNGEYIASGSFDRTVHIWHASTSEPAKKPFQGHTSRVTSVAFSYDSQLIASGSYDTTICIWNVQTGEIVGIPLRGRDNWITSVAFSPDSSKIISGSTDYTVCMWDVQTGAQIGSSLHHKGGVTSVAFSPDGNWIASGSYHQTVCIWNAHSGAAVGKPLEDHNSVVSSVVFSPDGKTLVSGSYDHSILVWSIQ</sequence>
<dbReference type="Pfam" id="PF23414">
    <property type="entry name" value="Beta-prop_EML_2"/>
    <property type="match status" value="1"/>
</dbReference>
<dbReference type="SMART" id="SM00320">
    <property type="entry name" value="WD40"/>
    <property type="match status" value="14"/>
</dbReference>
<evidence type="ECO:0000313" key="5">
    <source>
        <dbReference type="EMBL" id="TDL14574.1"/>
    </source>
</evidence>
<reference evidence="5 6" key="1">
    <citation type="submission" date="2018-06" db="EMBL/GenBank/DDBJ databases">
        <title>A transcriptomic atlas of mushroom development highlights an independent origin of complex multicellularity.</title>
        <authorList>
            <consortium name="DOE Joint Genome Institute"/>
            <person name="Krizsan K."/>
            <person name="Almasi E."/>
            <person name="Merenyi Z."/>
            <person name="Sahu N."/>
            <person name="Viragh M."/>
            <person name="Koszo T."/>
            <person name="Mondo S."/>
            <person name="Kiss B."/>
            <person name="Balint B."/>
            <person name="Kues U."/>
            <person name="Barry K."/>
            <person name="Hegedus J.C."/>
            <person name="Henrissat B."/>
            <person name="Johnson J."/>
            <person name="Lipzen A."/>
            <person name="Ohm R."/>
            <person name="Nagy I."/>
            <person name="Pangilinan J."/>
            <person name="Yan J."/>
            <person name="Xiong Y."/>
            <person name="Grigoriev I.V."/>
            <person name="Hibbett D.S."/>
            <person name="Nagy L.G."/>
        </authorList>
    </citation>
    <scope>NUCLEOTIDE SEQUENCE [LARGE SCALE GENOMIC DNA]</scope>
    <source>
        <strain evidence="5 6">SZMC22713</strain>
    </source>
</reference>
<feature type="repeat" description="WD" evidence="3">
    <location>
        <begin position="977"/>
        <end position="1011"/>
    </location>
</feature>